<dbReference type="PROSITE" id="PS00198">
    <property type="entry name" value="4FE4S_FER_1"/>
    <property type="match status" value="1"/>
</dbReference>
<organism evidence="8">
    <name type="scientific">anaerobic digester metagenome</name>
    <dbReference type="NCBI Taxonomy" id="1263854"/>
    <lineage>
        <taxon>unclassified sequences</taxon>
        <taxon>metagenomes</taxon>
        <taxon>ecological metagenomes</taxon>
    </lineage>
</organism>
<dbReference type="AlphaFoldDB" id="A0A485LW90"/>
<dbReference type="SUPFAM" id="SSF46548">
    <property type="entry name" value="alpha-helical ferredoxin"/>
    <property type="match status" value="1"/>
</dbReference>
<protein>
    <submittedName>
        <fullName evidence="8">Fe-S oxidoreductase (Putative heterodisulfide reductase, subunit D (FlxDCBA-associated))</fullName>
    </submittedName>
</protein>
<keyword evidence="3" id="KW-0479">Metal-binding</keyword>
<dbReference type="Gene3D" id="1.10.1060.10">
    <property type="entry name" value="Alpha-helical ferredoxin"/>
    <property type="match status" value="1"/>
</dbReference>
<evidence type="ECO:0000256" key="6">
    <source>
        <dbReference type="ARBA" id="ARBA00023014"/>
    </source>
</evidence>
<dbReference type="GO" id="GO:0046872">
    <property type="term" value="F:metal ion binding"/>
    <property type="evidence" value="ECO:0007669"/>
    <property type="project" value="UniProtKB-KW"/>
</dbReference>
<keyword evidence="1" id="KW-0813">Transport</keyword>
<dbReference type="InterPro" id="IPR017896">
    <property type="entry name" value="4Fe4S_Fe-S-bd"/>
</dbReference>
<dbReference type="EMBL" id="CAADRN010000013">
    <property type="protein sequence ID" value="VFU11287.1"/>
    <property type="molecule type" value="Genomic_DNA"/>
</dbReference>
<dbReference type="PANTHER" id="PTHR43551">
    <property type="entry name" value="FUMARATE REDUCTASE IRON-SULFUR SUBUNIT"/>
    <property type="match status" value="1"/>
</dbReference>
<evidence type="ECO:0000256" key="3">
    <source>
        <dbReference type="ARBA" id="ARBA00022723"/>
    </source>
</evidence>
<evidence type="ECO:0000256" key="1">
    <source>
        <dbReference type="ARBA" id="ARBA00022448"/>
    </source>
</evidence>
<dbReference type="InterPro" id="IPR004017">
    <property type="entry name" value="Cys_rich_dom"/>
</dbReference>
<keyword evidence="2" id="KW-0004">4Fe-4S</keyword>
<gene>
    <name evidence="8" type="ORF">SCFA_110002</name>
</gene>
<feature type="domain" description="4Fe-4S ferredoxin-type" evidence="7">
    <location>
        <begin position="19"/>
        <end position="50"/>
    </location>
</feature>
<accession>A0A485LW90</accession>
<reference evidence="8" key="1">
    <citation type="submission" date="2019-03" db="EMBL/GenBank/DDBJ databases">
        <authorList>
            <person name="Hao L."/>
        </authorList>
    </citation>
    <scope>NUCLEOTIDE SEQUENCE</scope>
</reference>
<evidence type="ECO:0000256" key="2">
    <source>
        <dbReference type="ARBA" id="ARBA00022485"/>
    </source>
</evidence>
<proteinExistence type="predicted"/>
<dbReference type="GO" id="GO:0016491">
    <property type="term" value="F:oxidoreductase activity"/>
    <property type="evidence" value="ECO:0007669"/>
    <property type="project" value="UniProtKB-ARBA"/>
</dbReference>
<dbReference type="InterPro" id="IPR017900">
    <property type="entry name" value="4Fe4S_Fe_S_CS"/>
</dbReference>
<evidence type="ECO:0000256" key="4">
    <source>
        <dbReference type="ARBA" id="ARBA00022982"/>
    </source>
</evidence>
<dbReference type="InterPro" id="IPR009051">
    <property type="entry name" value="Helical_ferredxn"/>
</dbReference>
<evidence type="ECO:0000256" key="5">
    <source>
        <dbReference type="ARBA" id="ARBA00023004"/>
    </source>
</evidence>
<dbReference type="GO" id="GO:0051539">
    <property type="term" value="F:4 iron, 4 sulfur cluster binding"/>
    <property type="evidence" value="ECO:0007669"/>
    <property type="project" value="UniProtKB-KW"/>
</dbReference>
<dbReference type="Pfam" id="PF02754">
    <property type="entry name" value="CCG"/>
    <property type="match status" value="1"/>
</dbReference>
<keyword evidence="4" id="KW-0249">Electron transport</keyword>
<name>A0A485LW90_9ZZZZ</name>
<dbReference type="Pfam" id="PF13534">
    <property type="entry name" value="Fer4_17"/>
    <property type="match status" value="1"/>
</dbReference>
<evidence type="ECO:0000259" key="7">
    <source>
        <dbReference type="PROSITE" id="PS51379"/>
    </source>
</evidence>
<dbReference type="PROSITE" id="PS51379">
    <property type="entry name" value="4FE4S_FER_2"/>
    <property type="match status" value="1"/>
</dbReference>
<dbReference type="PANTHER" id="PTHR43551:SF1">
    <property type="entry name" value="HETERODISULFIDE REDUCTASE"/>
    <property type="match status" value="1"/>
</dbReference>
<evidence type="ECO:0000313" key="8">
    <source>
        <dbReference type="EMBL" id="VFU11287.1"/>
    </source>
</evidence>
<keyword evidence="6" id="KW-0411">Iron-sulfur</keyword>
<keyword evidence="5" id="KW-0408">Iron</keyword>
<sequence>MENATNTLHPGPSFREEVKELIHDFDFGNCLSCGMCTAGCPFSDLVLGLDPRRFLRKLLLGLREEVLSDPFVFLCNMCERCTIECPMGIKMGSLVRTVRGHFYTREEYPGFLQKVVQEQLETGNQMSVTPEDYLETLDWLQEELQQELGDPGYRIPLDRRDADYFYAFNAREIKYYPNELQAVLKIFYVAGINYTISSRKWDATNLALFTGNNEDFYKIQMPLFEEVVRLGAKELIITECGGAFHATRHAYRSFWKGRAFPVRHIIQLLDQLIGEGRLKLDPTVITAPVTYHDPCSLARKEGLVKEARRVLKAFIRDFREMNPNRTDNYCCGGGGGFIAMPEYSKARIEAKGRRKAGQIRATGAKIVAVPCHNCMDQINDITRHFKLGTSNRHVCSLVEEALIMPPGKKGNTS</sequence>